<name>A0A9N9P2T9_9GLOM</name>
<organism evidence="1 2">
    <name type="scientific">Acaulospora morrowiae</name>
    <dbReference type="NCBI Taxonomy" id="94023"/>
    <lineage>
        <taxon>Eukaryota</taxon>
        <taxon>Fungi</taxon>
        <taxon>Fungi incertae sedis</taxon>
        <taxon>Mucoromycota</taxon>
        <taxon>Glomeromycotina</taxon>
        <taxon>Glomeromycetes</taxon>
        <taxon>Diversisporales</taxon>
        <taxon>Acaulosporaceae</taxon>
        <taxon>Acaulospora</taxon>
    </lineage>
</organism>
<dbReference type="SUPFAM" id="SSF51197">
    <property type="entry name" value="Clavaminate synthase-like"/>
    <property type="match status" value="1"/>
</dbReference>
<dbReference type="Gene3D" id="2.60.120.330">
    <property type="entry name" value="B-lactam Antibiotic, Isopenicillin N Synthase, Chain"/>
    <property type="match status" value="1"/>
</dbReference>
<dbReference type="AlphaFoldDB" id="A0A9N9P2T9"/>
<feature type="non-terminal residue" evidence="1">
    <location>
        <position position="53"/>
    </location>
</feature>
<accession>A0A9N9P2T9</accession>
<comment type="caution">
    <text evidence="1">The sequence shown here is derived from an EMBL/GenBank/DDBJ whole genome shotgun (WGS) entry which is preliminary data.</text>
</comment>
<dbReference type="EMBL" id="CAJVPV010055960">
    <property type="protein sequence ID" value="CAG8785125.1"/>
    <property type="molecule type" value="Genomic_DNA"/>
</dbReference>
<evidence type="ECO:0000313" key="1">
    <source>
        <dbReference type="EMBL" id="CAG8785125.1"/>
    </source>
</evidence>
<evidence type="ECO:0000313" key="2">
    <source>
        <dbReference type="Proteomes" id="UP000789342"/>
    </source>
</evidence>
<proteinExistence type="predicted"/>
<gene>
    <name evidence="1" type="ORF">AMORRO_LOCUS17649</name>
</gene>
<reference evidence="1" key="1">
    <citation type="submission" date="2021-06" db="EMBL/GenBank/DDBJ databases">
        <authorList>
            <person name="Kallberg Y."/>
            <person name="Tangrot J."/>
            <person name="Rosling A."/>
        </authorList>
    </citation>
    <scope>NUCLEOTIDE SEQUENCE</scope>
    <source>
        <strain evidence="1">CL551</strain>
    </source>
</reference>
<dbReference type="InterPro" id="IPR027443">
    <property type="entry name" value="IPNS-like_sf"/>
</dbReference>
<dbReference type="Proteomes" id="UP000789342">
    <property type="component" value="Unassembled WGS sequence"/>
</dbReference>
<protein>
    <submittedName>
        <fullName evidence="1">10121_t:CDS:1</fullName>
    </submittedName>
</protein>
<sequence>VPFFYEPNFEAKIEPLKRCLEINPVKHYDPVIYGEHLLKKVSGNFEIVDKQAT</sequence>
<dbReference type="OrthoDB" id="288590at2759"/>
<keyword evidence="2" id="KW-1185">Reference proteome</keyword>